<proteinExistence type="predicted"/>
<evidence type="ECO:0000313" key="2">
    <source>
        <dbReference type="Proteomes" id="UP000594220"/>
    </source>
</evidence>
<evidence type="ECO:0000313" key="1">
    <source>
        <dbReference type="Ensembl" id="ENSCPRP00005014302.1"/>
    </source>
</evidence>
<name>A0A7M4ESR0_CROPO</name>
<dbReference type="GeneTree" id="ENSGT01000000221197"/>
<reference evidence="1" key="1">
    <citation type="submission" date="2025-08" db="UniProtKB">
        <authorList>
            <consortium name="Ensembl"/>
        </authorList>
    </citation>
    <scope>IDENTIFICATION</scope>
</reference>
<reference evidence="1" key="2">
    <citation type="submission" date="2025-09" db="UniProtKB">
        <authorList>
            <consortium name="Ensembl"/>
        </authorList>
    </citation>
    <scope>IDENTIFICATION</scope>
</reference>
<sequence length="113" mass="13069">YFVHLNYEMVWNFPNFLIKTKNTQAVPKHLNAESSFLYNGLICHTKWRASSFWVWIHCGSPKMYLSNTSIMFYNLCHAVHMNCPKCFHMTMLACASAILRPPLLLAGKTARAK</sequence>
<accession>A0A7M4ESR0</accession>
<organism evidence="1 2">
    <name type="scientific">Crocodylus porosus</name>
    <name type="common">Saltwater crocodile</name>
    <name type="synonym">Estuarine crocodile</name>
    <dbReference type="NCBI Taxonomy" id="8502"/>
    <lineage>
        <taxon>Eukaryota</taxon>
        <taxon>Metazoa</taxon>
        <taxon>Chordata</taxon>
        <taxon>Craniata</taxon>
        <taxon>Vertebrata</taxon>
        <taxon>Euteleostomi</taxon>
        <taxon>Archelosauria</taxon>
        <taxon>Archosauria</taxon>
        <taxon>Crocodylia</taxon>
        <taxon>Longirostres</taxon>
        <taxon>Crocodylidae</taxon>
        <taxon>Crocodylus</taxon>
    </lineage>
</organism>
<protein>
    <submittedName>
        <fullName evidence="1">Uncharacterized protein</fullName>
    </submittedName>
</protein>
<dbReference type="Ensembl" id="ENSCPRT00005016802.1">
    <property type="protein sequence ID" value="ENSCPRP00005014302.1"/>
    <property type="gene ID" value="ENSCPRG00005010086.1"/>
</dbReference>
<keyword evidence="2" id="KW-1185">Reference proteome</keyword>
<dbReference type="Proteomes" id="UP000594220">
    <property type="component" value="Unplaced"/>
</dbReference>
<dbReference type="AlphaFoldDB" id="A0A7M4ESR0"/>